<dbReference type="PANTHER" id="PTHR44942">
    <property type="entry name" value="METHYLTRANSF_11 DOMAIN-CONTAINING PROTEIN"/>
    <property type="match status" value="1"/>
</dbReference>
<proteinExistence type="predicted"/>
<dbReference type="PANTHER" id="PTHR44942:SF4">
    <property type="entry name" value="METHYLTRANSFERASE TYPE 11 DOMAIN-CONTAINING PROTEIN"/>
    <property type="match status" value="1"/>
</dbReference>
<dbReference type="RefSeq" id="WP_176614131.1">
    <property type="nucleotide sequence ID" value="NZ_JABXXR010000102.1"/>
</dbReference>
<dbReference type="Proteomes" id="UP000585665">
    <property type="component" value="Unassembled WGS sequence"/>
</dbReference>
<organism evidence="4 5">
    <name type="scientific">Ameyamaea chiangmaiensis</name>
    <dbReference type="NCBI Taxonomy" id="442969"/>
    <lineage>
        <taxon>Bacteria</taxon>
        <taxon>Pseudomonadati</taxon>
        <taxon>Pseudomonadota</taxon>
        <taxon>Alphaproteobacteria</taxon>
        <taxon>Acetobacterales</taxon>
        <taxon>Acetobacteraceae</taxon>
        <taxon>Ameyamaea</taxon>
    </lineage>
</organism>
<evidence type="ECO:0000256" key="2">
    <source>
        <dbReference type="ARBA" id="ARBA00022679"/>
    </source>
</evidence>
<dbReference type="Pfam" id="PF13649">
    <property type="entry name" value="Methyltransf_25"/>
    <property type="match status" value="1"/>
</dbReference>
<keyword evidence="1 4" id="KW-0489">Methyltransferase</keyword>
<comment type="caution">
    <text evidence="4">The sequence shown here is derived from an EMBL/GenBank/DDBJ whole genome shotgun (WGS) entry which is preliminary data.</text>
</comment>
<dbReference type="SUPFAM" id="SSF53335">
    <property type="entry name" value="S-adenosyl-L-methionine-dependent methyltransferases"/>
    <property type="match status" value="1"/>
</dbReference>
<sequence length="267" mass="29170">MSEPLLHGRQVFGNDPALYDEARPPYPAAVFTALRAYMPVAGARVFEIGAGTGKATVALLRDKPAHLTAVEPDARLACLLAQRTEAAGATCEIIVEPWEKALLGPASYDLGVAATSFHWLPQVDALGRVHQALRPGGVWAMWWTVFGDPDYPDAFHQRATSLFKGLQTSPSWERGQRPFGLDVAARVADLQDAGFENVQSEIVRWTIDMDAVGVQSLAATFSNVIRATPERRRVLLDALARLVDDAFGGSVRRHFVSPLYLARKPAR</sequence>
<dbReference type="AlphaFoldDB" id="A0A850PED0"/>
<evidence type="ECO:0000313" key="5">
    <source>
        <dbReference type="Proteomes" id="UP000585665"/>
    </source>
</evidence>
<dbReference type="GO" id="GO:0008168">
    <property type="term" value="F:methyltransferase activity"/>
    <property type="evidence" value="ECO:0007669"/>
    <property type="project" value="UniProtKB-KW"/>
</dbReference>
<evidence type="ECO:0000259" key="3">
    <source>
        <dbReference type="Pfam" id="PF13649"/>
    </source>
</evidence>
<gene>
    <name evidence="4" type="ORF">HUK82_11715</name>
</gene>
<dbReference type="Gene3D" id="3.40.50.150">
    <property type="entry name" value="Vaccinia Virus protein VP39"/>
    <property type="match status" value="1"/>
</dbReference>
<protein>
    <submittedName>
        <fullName evidence="4">Methyltransferase domain-containing protein</fullName>
    </submittedName>
</protein>
<name>A0A850PED0_9PROT</name>
<accession>A0A850PED0</accession>
<keyword evidence="5" id="KW-1185">Reference proteome</keyword>
<dbReference type="CDD" id="cd02440">
    <property type="entry name" value="AdoMet_MTases"/>
    <property type="match status" value="1"/>
</dbReference>
<reference evidence="4 5" key="1">
    <citation type="submission" date="2020-06" db="EMBL/GenBank/DDBJ databases">
        <title>Description of novel acetic acid bacteria.</title>
        <authorList>
            <person name="Sombolestani A."/>
        </authorList>
    </citation>
    <scope>NUCLEOTIDE SEQUENCE [LARGE SCALE GENOMIC DNA]</scope>
    <source>
        <strain evidence="4 5">LMG 27010</strain>
    </source>
</reference>
<evidence type="ECO:0000256" key="1">
    <source>
        <dbReference type="ARBA" id="ARBA00022603"/>
    </source>
</evidence>
<evidence type="ECO:0000313" key="4">
    <source>
        <dbReference type="EMBL" id="NVN41223.1"/>
    </source>
</evidence>
<dbReference type="InterPro" id="IPR051052">
    <property type="entry name" value="Diverse_substrate_MTase"/>
</dbReference>
<dbReference type="EMBL" id="JABXXR010000102">
    <property type="protein sequence ID" value="NVN41223.1"/>
    <property type="molecule type" value="Genomic_DNA"/>
</dbReference>
<feature type="domain" description="Methyltransferase" evidence="3">
    <location>
        <begin position="45"/>
        <end position="137"/>
    </location>
</feature>
<dbReference type="GO" id="GO:0032259">
    <property type="term" value="P:methylation"/>
    <property type="evidence" value="ECO:0007669"/>
    <property type="project" value="UniProtKB-KW"/>
</dbReference>
<dbReference type="InterPro" id="IPR041698">
    <property type="entry name" value="Methyltransf_25"/>
</dbReference>
<dbReference type="InterPro" id="IPR029063">
    <property type="entry name" value="SAM-dependent_MTases_sf"/>
</dbReference>
<keyword evidence="2 4" id="KW-0808">Transferase</keyword>